<dbReference type="GO" id="GO:0016787">
    <property type="term" value="F:hydrolase activity"/>
    <property type="evidence" value="ECO:0007669"/>
    <property type="project" value="UniProtKB-KW"/>
</dbReference>
<keyword evidence="1" id="KW-0378">Hydrolase</keyword>
<dbReference type="CDD" id="cd00586">
    <property type="entry name" value="4HBT"/>
    <property type="match status" value="1"/>
</dbReference>
<dbReference type="OrthoDB" id="9791529at2"/>
<organism evidence="1 2">
    <name type="scientific">Arcicella aurantiaca</name>
    <dbReference type="NCBI Taxonomy" id="591202"/>
    <lineage>
        <taxon>Bacteria</taxon>
        <taxon>Pseudomonadati</taxon>
        <taxon>Bacteroidota</taxon>
        <taxon>Cytophagia</taxon>
        <taxon>Cytophagales</taxon>
        <taxon>Flectobacillaceae</taxon>
        <taxon>Arcicella</taxon>
    </lineage>
</organism>
<keyword evidence="2" id="KW-1185">Reference proteome</keyword>
<dbReference type="Pfam" id="PF13279">
    <property type="entry name" value="4HBT_2"/>
    <property type="match status" value="1"/>
</dbReference>
<comment type="caution">
    <text evidence="1">The sequence shown here is derived from an EMBL/GenBank/DDBJ whole genome shotgun (WGS) entry which is preliminary data.</text>
</comment>
<gene>
    <name evidence="1" type="ORF">LV89_01742</name>
</gene>
<dbReference type="InterPro" id="IPR029069">
    <property type="entry name" value="HotDog_dom_sf"/>
</dbReference>
<accession>A0A316ECQ6</accession>
<dbReference type="EMBL" id="QGGO01000007">
    <property type="protein sequence ID" value="PWK27429.1"/>
    <property type="molecule type" value="Genomic_DNA"/>
</dbReference>
<dbReference type="RefSeq" id="WP_109742500.1">
    <property type="nucleotide sequence ID" value="NZ_QGGO01000007.1"/>
</dbReference>
<evidence type="ECO:0000313" key="1">
    <source>
        <dbReference type="EMBL" id="PWK27429.1"/>
    </source>
</evidence>
<name>A0A316ECQ6_9BACT</name>
<proteinExistence type="predicted"/>
<dbReference type="SUPFAM" id="SSF54637">
    <property type="entry name" value="Thioesterase/thiol ester dehydrase-isomerase"/>
    <property type="match status" value="1"/>
</dbReference>
<dbReference type="AlphaFoldDB" id="A0A316ECQ6"/>
<evidence type="ECO:0000313" key="2">
    <source>
        <dbReference type="Proteomes" id="UP000245489"/>
    </source>
</evidence>
<protein>
    <submittedName>
        <fullName evidence="1">Acyl-CoA thioester hydrolase</fullName>
    </submittedName>
</protein>
<sequence length="177" mass="20843">MFQLDSNKTYPKKLYSKAVIRFQDCDPLQHLNNAKYFDYFFNAREDQVAEVYQFDYNDYFIHNQTSWVVYNHQIAYVSSAKVSEWVKIISSAIYHNENTLVTEFVMTDHDCKTVRAVLWTTSKYIDVRTGKKTNHQPEVENFLNAICVEGIDFEHITLNDRIKTIKKELAEGTFITS</sequence>
<reference evidence="1 2" key="1">
    <citation type="submission" date="2018-05" db="EMBL/GenBank/DDBJ databases">
        <title>Genomic Encyclopedia of Archaeal and Bacterial Type Strains, Phase II (KMG-II): from individual species to whole genera.</title>
        <authorList>
            <person name="Goeker M."/>
        </authorList>
    </citation>
    <scope>NUCLEOTIDE SEQUENCE [LARGE SCALE GENOMIC DNA]</scope>
    <source>
        <strain evidence="1 2">DSM 22214</strain>
    </source>
</reference>
<dbReference type="Proteomes" id="UP000245489">
    <property type="component" value="Unassembled WGS sequence"/>
</dbReference>
<dbReference type="Gene3D" id="3.10.129.10">
    <property type="entry name" value="Hotdog Thioesterase"/>
    <property type="match status" value="1"/>
</dbReference>